<name>A0AAD2HS63_9AGAR</name>
<comment type="caution">
    <text evidence="1">The sequence shown here is derived from an EMBL/GenBank/DDBJ whole genome shotgun (WGS) entry which is preliminary data.</text>
</comment>
<dbReference type="EMBL" id="CAVNYO010000442">
    <property type="protein sequence ID" value="CAK5281043.1"/>
    <property type="molecule type" value="Genomic_DNA"/>
</dbReference>
<evidence type="ECO:0000313" key="3">
    <source>
        <dbReference type="Proteomes" id="UP001295794"/>
    </source>
</evidence>
<gene>
    <name evidence="1" type="ORF">MYCIT1_LOCUS31868</name>
    <name evidence="2" type="ORF">MYCIT1_LOCUS31885</name>
</gene>
<organism evidence="1 3">
    <name type="scientific">Mycena citricolor</name>
    <dbReference type="NCBI Taxonomy" id="2018698"/>
    <lineage>
        <taxon>Eukaryota</taxon>
        <taxon>Fungi</taxon>
        <taxon>Dikarya</taxon>
        <taxon>Basidiomycota</taxon>
        <taxon>Agaricomycotina</taxon>
        <taxon>Agaricomycetes</taxon>
        <taxon>Agaricomycetidae</taxon>
        <taxon>Agaricales</taxon>
        <taxon>Marasmiineae</taxon>
        <taxon>Mycenaceae</taxon>
        <taxon>Mycena</taxon>
    </lineage>
</organism>
<reference evidence="1" key="1">
    <citation type="submission" date="2023-11" db="EMBL/GenBank/DDBJ databases">
        <authorList>
            <person name="De Vega J J."/>
            <person name="De Vega J J."/>
        </authorList>
    </citation>
    <scope>NUCLEOTIDE SEQUENCE</scope>
</reference>
<proteinExistence type="predicted"/>
<dbReference type="Proteomes" id="UP001295794">
    <property type="component" value="Unassembled WGS sequence"/>
</dbReference>
<sequence length="78" mass="8220">MTCHGQIALSPVHATKSCAATHSVPPPRCTSGVRGQETCIASGDESFCLVFCRACCARSPDAFECQPKTQCVDDCQGL</sequence>
<protein>
    <submittedName>
        <fullName evidence="1">Uncharacterized protein</fullName>
    </submittedName>
</protein>
<dbReference type="AlphaFoldDB" id="A0AAD2HS63"/>
<evidence type="ECO:0000313" key="1">
    <source>
        <dbReference type="EMBL" id="CAK5281032.1"/>
    </source>
</evidence>
<dbReference type="EMBL" id="CAVNYO010000441">
    <property type="protein sequence ID" value="CAK5281032.1"/>
    <property type="molecule type" value="Genomic_DNA"/>
</dbReference>
<keyword evidence="3" id="KW-1185">Reference proteome</keyword>
<evidence type="ECO:0000313" key="2">
    <source>
        <dbReference type="EMBL" id="CAK5281043.1"/>
    </source>
</evidence>
<accession>A0AAD2HS63</accession>